<gene>
    <name evidence="8" type="primary">fusA</name>
    <name evidence="10" type="ORF">HJO_15494</name>
</gene>
<dbReference type="NCBIfam" id="TIGR00231">
    <property type="entry name" value="small_GTP"/>
    <property type="match status" value="1"/>
</dbReference>
<dbReference type="InterPro" id="IPR009000">
    <property type="entry name" value="Transl_B-barrel_sf"/>
</dbReference>
<dbReference type="InterPro" id="IPR005225">
    <property type="entry name" value="Small_GTP-bd"/>
</dbReference>
<dbReference type="CDD" id="cd01886">
    <property type="entry name" value="EF-G"/>
    <property type="match status" value="1"/>
</dbReference>
<evidence type="ECO:0000256" key="5">
    <source>
        <dbReference type="ARBA" id="ARBA00022917"/>
    </source>
</evidence>
<dbReference type="InterPro" id="IPR000795">
    <property type="entry name" value="T_Tr_GTP-bd_dom"/>
</dbReference>
<dbReference type="GO" id="GO:0003746">
    <property type="term" value="F:translation elongation factor activity"/>
    <property type="evidence" value="ECO:0007669"/>
    <property type="project" value="UniProtKB-UniRule"/>
</dbReference>
<dbReference type="Pfam" id="PF22042">
    <property type="entry name" value="EF-G_D2"/>
    <property type="match status" value="1"/>
</dbReference>
<dbReference type="GO" id="GO:0005737">
    <property type="term" value="C:cytoplasm"/>
    <property type="evidence" value="ECO:0007669"/>
    <property type="project" value="UniProtKB-SubCell"/>
</dbReference>
<dbReference type="Pfam" id="PF03764">
    <property type="entry name" value="EFG_IV"/>
    <property type="match status" value="1"/>
</dbReference>
<comment type="similarity">
    <text evidence="1 8">Belongs to the TRAFAC class translation factor GTPase superfamily. Classic translation factor GTPase family. EF-G/EF-2 subfamily.</text>
</comment>
<dbReference type="NCBIfam" id="TIGR00484">
    <property type="entry name" value="EF-G"/>
    <property type="match status" value="1"/>
</dbReference>
<dbReference type="CDD" id="cd04088">
    <property type="entry name" value="EFG_mtEFG_II"/>
    <property type="match status" value="1"/>
</dbReference>
<dbReference type="InterPro" id="IPR031157">
    <property type="entry name" value="G_TR_CS"/>
</dbReference>
<dbReference type="FunFam" id="3.40.50.300:FF:000029">
    <property type="entry name" value="Elongation factor G"/>
    <property type="match status" value="1"/>
</dbReference>
<keyword evidence="6 8" id="KW-0342">GTP-binding</keyword>
<feature type="binding site" evidence="8">
    <location>
        <begin position="146"/>
        <end position="149"/>
    </location>
    <ligand>
        <name>GTP</name>
        <dbReference type="ChEBI" id="CHEBI:37565"/>
    </ligand>
</feature>
<dbReference type="Gene3D" id="2.40.30.10">
    <property type="entry name" value="Translation factors"/>
    <property type="match status" value="1"/>
</dbReference>
<dbReference type="STRING" id="1280950.HJO_15494"/>
<dbReference type="Gene3D" id="3.30.70.870">
    <property type="entry name" value="Elongation Factor G (Translational Gtpase), domain 3"/>
    <property type="match status" value="1"/>
</dbReference>
<evidence type="ECO:0000256" key="7">
    <source>
        <dbReference type="ARBA" id="ARBA00024731"/>
    </source>
</evidence>
<dbReference type="AlphaFoldDB" id="A0A059FE90"/>
<evidence type="ECO:0000313" key="10">
    <source>
        <dbReference type="EMBL" id="KCZ88934.1"/>
    </source>
</evidence>
<dbReference type="InterPro" id="IPR047872">
    <property type="entry name" value="EFG_IV"/>
</dbReference>
<feature type="domain" description="Tr-type G" evidence="9">
    <location>
        <begin position="8"/>
        <end position="294"/>
    </location>
</feature>
<dbReference type="NCBIfam" id="NF009381">
    <property type="entry name" value="PRK12740.1-5"/>
    <property type="match status" value="1"/>
</dbReference>
<dbReference type="SUPFAM" id="SSF52540">
    <property type="entry name" value="P-loop containing nucleoside triphosphate hydrolases"/>
    <property type="match status" value="1"/>
</dbReference>
<dbReference type="PANTHER" id="PTHR43261">
    <property type="entry name" value="TRANSLATION ELONGATION FACTOR G-RELATED"/>
    <property type="match status" value="1"/>
</dbReference>
<dbReference type="SUPFAM" id="SSF54211">
    <property type="entry name" value="Ribosomal protein S5 domain 2-like"/>
    <property type="match status" value="1"/>
</dbReference>
<keyword evidence="11" id="KW-1185">Reference proteome</keyword>
<dbReference type="CDD" id="cd03713">
    <property type="entry name" value="EFG_mtEFG_C"/>
    <property type="match status" value="1"/>
</dbReference>
<dbReference type="Pfam" id="PF14492">
    <property type="entry name" value="EFG_III"/>
    <property type="match status" value="1"/>
</dbReference>
<dbReference type="InterPro" id="IPR004540">
    <property type="entry name" value="Transl_elong_EFG/EF2"/>
</dbReference>
<dbReference type="FunFam" id="2.40.30.10:FF:000006">
    <property type="entry name" value="Elongation factor G"/>
    <property type="match status" value="1"/>
</dbReference>
<organism evidence="10 11">
    <name type="scientific">Hyphomonas johnsonii MHS-2</name>
    <dbReference type="NCBI Taxonomy" id="1280950"/>
    <lineage>
        <taxon>Bacteria</taxon>
        <taxon>Pseudomonadati</taxon>
        <taxon>Pseudomonadota</taxon>
        <taxon>Alphaproteobacteria</taxon>
        <taxon>Hyphomonadales</taxon>
        <taxon>Hyphomonadaceae</taxon>
        <taxon>Hyphomonas</taxon>
    </lineage>
</organism>
<dbReference type="GO" id="GO:0005525">
    <property type="term" value="F:GTP binding"/>
    <property type="evidence" value="ECO:0007669"/>
    <property type="project" value="UniProtKB-UniRule"/>
</dbReference>
<comment type="caution">
    <text evidence="10">The sequence shown here is derived from an EMBL/GenBank/DDBJ whole genome shotgun (WGS) entry which is preliminary data.</text>
</comment>
<feature type="binding site" evidence="8">
    <location>
        <begin position="92"/>
        <end position="96"/>
    </location>
    <ligand>
        <name>GTP</name>
        <dbReference type="ChEBI" id="CHEBI:37565"/>
    </ligand>
</feature>
<dbReference type="HAMAP" id="MF_00054_B">
    <property type="entry name" value="EF_G_EF_2_B"/>
    <property type="match status" value="1"/>
</dbReference>
<dbReference type="InterPro" id="IPR020568">
    <property type="entry name" value="Ribosomal_Su5_D2-typ_SF"/>
</dbReference>
<keyword evidence="3 8" id="KW-0547">Nucleotide-binding</keyword>
<dbReference type="PROSITE" id="PS51722">
    <property type="entry name" value="G_TR_2"/>
    <property type="match status" value="1"/>
</dbReference>
<dbReference type="PRINTS" id="PR00315">
    <property type="entry name" value="ELONGATNFCT"/>
</dbReference>
<dbReference type="PROSITE" id="PS00301">
    <property type="entry name" value="G_TR_1"/>
    <property type="match status" value="1"/>
</dbReference>
<dbReference type="Gene3D" id="3.30.70.240">
    <property type="match status" value="1"/>
</dbReference>
<comment type="function">
    <text evidence="7 8">Catalyzes the GTP-dependent ribosomal translocation step during translation elongation. During this step, the ribosome changes from the pre-translocational (PRE) to the post-translocational (POST) state as the newly formed A-site-bound peptidyl-tRNA and P-site-bound deacylated tRNA move to the P and E sites, respectively. Catalyzes the coordinated movement of the two tRNA molecules, the mRNA and conformational changes in the ribosome.</text>
</comment>
<dbReference type="SMART" id="SM00838">
    <property type="entry name" value="EFG_C"/>
    <property type="match status" value="1"/>
</dbReference>
<dbReference type="SMART" id="SM00889">
    <property type="entry name" value="EFG_IV"/>
    <property type="match status" value="1"/>
</dbReference>
<evidence type="ECO:0000256" key="1">
    <source>
        <dbReference type="ARBA" id="ARBA00005870"/>
    </source>
</evidence>
<evidence type="ECO:0000256" key="6">
    <source>
        <dbReference type="ARBA" id="ARBA00023134"/>
    </source>
</evidence>
<dbReference type="InterPro" id="IPR014721">
    <property type="entry name" value="Ribsml_uS5_D2-typ_fold_subgr"/>
</dbReference>
<dbReference type="Pfam" id="PF00009">
    <property type="entry name" value="GTP_EFTU"/>
    <property type="match status" value="1"/>
</dbReference>
<dbReference type="FunFam" id="3.30.70.870:FF:000001">
    <property type="entry name" value="Elongation factor G"/>
    <property type="match status" value="1"/>
</dbReference>
<dbReference type="GO" id="GO:0003924">
    <property type="term" value="F:GTPase activity"/>
    <property type="evidence" value="ECO:0007669"/>
    <property type="project" value="InterPro"/>
</dbReference>
<dbReference type="OrthoDB" id="7622291at2"/>
<dbReference type="PANTHER" id="PTHR43261:SF1">
    <property type="entry name" value="RIBOSOME-RELEASING FACTOR 2, MITOCHONDRIAL"/>
    <property type="match status" value="1"/>
</dbReference>
<sequence length="707" mass="78290">MAREYTLDRYRNFGIMAHIDAGKTTTTERILYYTGKSHKLGEVHDGAATMDWMEQEQERGITITSAATTTFWERTEDGSTPLSDKYRFNIIDTPGHVDFTIEVERSLAVLDGAVCVLDANAGVEPQTETVWRQADRYKVPRIVFVNKMDKIGADFFNCVRMIKDRTGATPAPIQLPIGSEVDLAGHVDLVTMQEWVWEGDDLGASWVLHPIRDSLKAQAEEMRAHLVELAVEMDDDAMEAFLEGTEPDIPTLRKLIRKGTLAMKFVPVMCGSAFKNKGVQPMLNAVIDYLPGPLDVPPYMGFLPGDEEEVRNIERRANDSDPFSGLAFKIMNDPYMGTLTFTRIYSGTLSKGDAFLNSTKGKRERVGRMVMMHSNKQDEITEAFAGDIVALAGLKETTTGDTVCDVNKPVVLETMTFPDPVIEIAVEPKSKADQEKMSVGLQRLAAEDPSFRVETDFESGQTIMKGMGELHLDILIDRLKREFKVEANIGQPMVAYREKIGRPAEIDYTHKKQSGGTGQFARIKLQFEPLEAGSGFVFESTIVGGSVPKEYIPGVEKGLNMAKENGLLAGYPVTDFKAVLVDGAYHDVDSSVLAFEIAARGAFRELKGKGDPRLMEPIMKVEVVTPEDYMGDVIGDLNSRRGQIQGSEPRGNAVAINAFVPLVNMFGYVSNLRGMSQGRAQFTMIFDHYDEVPKAEAQKIIQEVAGS</sequence>
<dbReference type="InterPro" id="IPR035649">
    <property type="entry name" value="EFG_V"/>
</dbReference>
<dbReference type="InterPro" id="IPR041095">
    <property type="entry name" value="EFG_II"/>
</dbReference>
<dbReference type="Gene3D" id="3.40.50.300">
    <property type="entry name" value="P-loop containing nucleotide triphosphate hydrolases"/>
    <property type="match status" value="1"/>
</dbReference>
<evidence type="ECO:0000313" key="11">
    <source>
        <dbReference type="Proteomes" id="UP000025171"/>
    </source>
</evidence>
<evidence type="ECO:0000256" key="2">
    <source>
        <dbReference type="ARBA" id="ARBA00017872"/>
    </source>
</evidence>
<keyword evidence="8" id="KW-0963">Cytoplasm</keyword>
<accession>A0A059FE90</accession>
<dbReference type="eggNOG" id="COG0480">
    <property type="taxonomic scope" value="Bacteria"/>
</dbReference>
<evidence type="ECO:0000256" key="4">
    <source>
        <dbReference type="ARBA" id="ARBA00022768"/>
    </source>
</evidence>
<dbReference type="GO" id="GO:0097216">
    <property type="term" value="F:guanosine tetraphosphate binding"/>
    <property type="evidence" value="ECO:0007669"/>
    <property type="project" value="UniProtKB-ARBA"/>
</dbReference>
<dbReference type="InterPro" id="IPR035647">
    <property type="entry name" value="EFG_III/V"/>
</dbReference>
<dbReference type="Gene3D" id="3.30.230.10">
    <property type="match status" value="1"/>
</dbReference>
<dbReference type="FunFam" id="3.30.230.10:FF:000003">
    <property type="entry name" value="Elongation factor G"/>
    <property type="match status" value="1"/>
</dbReference>
<dbReference type="InterPro" id="IPR009022">
    <property type="entry name" value="EFG_III"/>
</dbReference>
<evidence type="ECO:0000256" key="3">
    <source>
        <dbReference type="ARBA" id="ARBA00022741"/>
    </source>
</evidence>
<proteinExistence type="inferred from homology"/>
<comment type="subcellular location">
    <subcellularLocation>
        <location evidence="8">Cytoplasm</location>
    </subcellularLocation>
</comment>
<dbReference type="CDD" id="cd01434">
    <property type="entry name" value="EFG_mtEFG1_IV"/>
    <property type="match status" value="1"/>
</dbReference>
<dbReference type="EMBL" id="ARYK01000009">
    <property type="protein sequence ID" value="KCZ88934.1"/>
    <property type="molecule type" value="Genomic_DNA"/>
</dbReference>
<dbReference type="InterPro" id="IPR027417">
    <property type="entry name" value="P-loop_NTPase"/>
</dbReference>
<evidence type="ECO:0000256" key="8">
    <source>
        <dbReference type="HAMAP-Rule" id="MF_00054"/>
    </source>
</evidence>
<protein>
    <recommendedName>
        <fullName evidence="2 8">Elongation factor G</fullName>
        <shortName evidence="8">EF-G</shortName>
    </recommendedName>
</protein>
<dbReference type="SUPFAM" id="SSF54980">
    <property type="entry name" value="EF-G C-terminal domain-like"/>
    <property type="match status" value="2"/>
</dbReference>
<keyword evidence="4 8" id="KW-0251">Elongation factor</keyword>
<dbReference type="Pfam" id="PF00679">
    <property type="entry name" value="EFG_C"/>
    <property type="match status" value="1"/>
</dbReference>
<feature type="binding site" evidence="8">
    <location>
        <begin position="17"/>
        <end position="24"/>
    </location>
    <ligand>
        <name>GTP</name>
        <dbReference type="ChEBI" id="CHEBI:37565"/>
    </ligand>
</feature>
<dbReference type="PATRIC" id="fig|1280950.3.peg.3111"/>
<dbReference type="SUPFAM" id="SSF50447">
    <property type="entry name" value="Translation proteins"/>
    <property type="match status" value="1"/>
</dbReference>
<dbReference type="Proteomes" id="UP000025171">
    <property type="component" value="Unassembled WGS sequence"/>
</dbReference>
<dbReference type="InterPro" id="IPR000640">
    <property type="entry name" value="EFG_V-like"/>
</dbReference>
<name>A0A059FE90_9PROT</name>
<evidence type="ECO:0000259" key="9">
    <source>
        <dbReference type="PROSITE" id="PS51722"/>
    </source>
</evidence>
<dbReference type="InterPro" id="IPR005517">
    <property type="entry name" value="Transl_elong_EFG/EF2_IV"/>
</dbReference>
<reference evidence="10 11" key="1">
    <citation type="journal article" date="2014" name="Antonie Van Leeuwenhoek">
        <title>Hyphomonas beringensis sp. nov. and Hyphomonas chukchiensis sp. nov., isolated from surface seawater of the Bering Sea and Chukchi Sea.</title>
        <authorList>
            <person name="Li C."/>
            <person name="Lai Q."/>
            <person name="Li G."/>
            <person name="Dong C."/>
            <person name="Wang J."/>
            <person name="Liao Y."/>
            <person name="Shao Z."/>
        </authorList>
    </citation>
    <scope>NUCLEOTIDE SEQUENCE [LARGE SCALE GENOMIC DNA]</scope>
    <source>
        <strain evidence="10 11">MHS-2</strain>
    </source>
</reference>
<dbReference type="FunFam" id="3.30.70.240:FF:000001">
    <property type="entry name" value="Elongation factor G"/>
    <property type="match status" value="1"/>
</dbReference>
<dbReference type="CDD" id="cd16262">
    <property type="entry name" value="EFG_III"/>
    <property type="match status" value="1"/>
</dbReference>
<dbReference type="InterPro" id="IPR053905">
    <property type="entry name" value="EF-G-like_DII"/>
</dbReference>
<dbReference type="GO" id="GO:0032790">
    <property type="term" value="P:ribosome disassembly"/>
    <property type="evidence" value="ECO:0007669"/>
    <property type="project" value="TreeGrafter"/>
</dbReference>
<dbReference type="RefSeq" id="WP_035618701.1">
    <property type="nucleotide sequence ID" value="NZ_ARYK01000009.1"/>
</dbReference>
<keyword evidence="5 8" id="KW-0648">Protein biosynthesis</keyword>